<keyword evidence="1" id="KW-0732">Signal</keyword>
<organism evidence="2 3">
    <name type="scientific">Mucilaginibacter pankratovii</name>
    <dbReference type="NCBI Taxonomy" id="2772110"/>
    <lineage>
        <taxon>Bacteria</taxon>
        <taxon>Pseudomonadati</taxon>
        <taxon>Bacteroidota</taxon>
        <taxon>Sphingobacteriia</taxon>
        <taxon>Sphingobacteriales</taxon>
        <taxon>Sphingobacteriaceae</taxon>
        <taxon>Mucilaginibacter</taxon>
    </lineage>
</organism>
<protein>
    <recommendedName>
        <fullName evidence="4">Lipocalin-like domain-containing protein</fullName>
    </recommendedName>
</protein>
<dbReference type="RefSeq" id="WP_191190871.1">
    <property type="nucleotide sequence ID" value="NZ_JACWMY010000011.1"/>
</dbReference>
<dbReference type="Proteomes" id="UP000606600">
    <property type="component" value="Unassembled WGS sequence"/>
</dbReference>
<reference evidence="2 3" key="1">
    <citation type="submission" date="2020-09" db="EMBL/GenBank/DDBJ databases">
        <title>Novel species of Mucilaginibacter isolated from a glacier on the Tibetan Plateau.</title>
        <authorList>
            <person name="Liu Q."/>
            <person name="Xin Y.-H."/>
        </authorList>
    </citation>
    <scope>NUCLEOTIDE SEQUENCE [LARGE SCALE GENOMIC DNA]</scope>
    <source>
        <strain evidence="2 3">ZT4R22</strain>
    </source>
</reference>
<feature type="signal peptide" evidence="1">
    <location>
        <begin position="1"/>
        <end position="25"/>
    </location>
</feature>
<accession>A0ABR7WVK0</accession>
<sequence>MKTKHLKKAVLAFALILAGSTTSFAQCDKPVMLISSATNYYNAKGELQRSKEEETIITLTKTQVIIAPGNEEHKMTGDIKTYTCNWATPYKDGKTVVTTVFTDGGKSFNATVTIEGKAGKVTATMEAAEMPNIKIQVVADKFE</sequence>
<name>A0ABR7WVK0_9SPHI</name>
<gene>
    <name evidence="2" type="ORF">IDJ77_20620</name>
</gene>
<comment type="caution">
    <text evidence="2">The sequence shown here is derived from an EMBL/GenBank/DDBJ whole genome shotgun (WGS) entry which is preliminary data.</text>
</comment>
<evidence type="ECO:0000313" key="3">
    <source>
        <dbReference type="Proteomes" id="UP000606600"/>
    </source>
</evidence>
<evidence type="ECO:0000313" key="2">
    <source>
        <dbReference type="EMBL" id="MBD1366228.1"/>
    </source>
</evidence>
<evidence type="ECO:0000256" key="1">
    <source>
        <dbReference type="SAM" id="SignalP"/>
    </source>
</evidence>
<keyword evidence="3" id="KW-1185">Reference proteome</keyword>
<feature type="chain" id="PRO_5047130570" description="Lipocalin-like domain-containing protein" evidence="1">
    <location>
        <begin position="26"/>
        <end position="143"/>
    </location>
</feature>
<evidence type="ECO:0008006" key="4">
    <source>
        <dbReference type="Google" id="ProtNLM"/>
    </source>
</evidence>
<dbReference type="EMBL" id="JACWMY010000011">
    <property type="protein sequence ID" value="MBD1366228.1"/>
    <property type="molecule type" value="Genomic_DNA"/>
</dbReference>
<proteinExistence type="predicted"/>